<proteinExistence type="predicted"/>
<dbReference type="SUPFAM" id="SSF54928">
    <property type="entry name" value="RNA-binding domain, RBD"/>
    <property type="match status" value="1"/>
</dbReference>
<sequence>MGFLDDALFARSSTLFLSSPARDEEEEEDNETHKSMNGASLCNSVLLHSRLRSPCSFASSSSSYAFTTSTYISIRIRQSFRALVVKRSNGFCSFAVNKRGIGDFGRMELEDDEDDEDWDEFDEEDDGDKDEDEDEGEFLPMDKMKKWLERKPRGFGSGKKYETSIEDKLLDEIEQSWKAQASNLNKLKNDPLKSHQLKRDDTLIKGTGEETQVGFRVRVTNLPKKKNVHRDLKVAFKEVSGVLSITPAVSGNKKTKDPVCKGFAHLDFKTETDANRFVKEFNGQSLAFGKVIKQIKCQVVEFSSDESVSKEVYFDNGFKVQKLPYSGLEEVSVADVVVEEEEAFVDSLEESDDSDEEVYELEVEEDKPNRISGSVESPVELRRDLKTELKSQKQVVKREIREHEVLETPLVSFQANKSKEAVAETRLDDEQYEEAVVETHSDDEFERDDEEDSLEENLEPLNSSMSSSEEIRVDRIRMLEQKLLGKEKLFGGGTGFDKSEAKPARDEGKKKEKKKKKKILVKGQAKKGAKIEIPGSSKRLKVKEKALLTGVLVKYAAKVASTSNDE</sequence>
<dbReference type="PROSITE" id="PS50102">
    <property type="entry name" value="RRM"/>
    <property type="match status" value="1"/>
</dbReference>
<dbReference type="GeneID" id="104788111"/>
<evidence type="ECO:0000313" key="5">
    <source>
        <dbReference type="RefSeq" id="XP_010512098.1"/>
    </source>
</evidence>
<evidence type="ECO:0000259" key="3">
    <source>
        <dbReference type="PROSITE" id="PS50102"/>
    </source>
</evidence>
<feature type="compositionally biased region" description="Basic residues" evidence="2">
    <location>
        <begin position="511"/>
        <end position="523"/>
    </location>
</feature>
<dbReference type="CDD" id="cd00590">
    <property type="entry name" value="RRM_SF"/>
    <property type="match status" value="1"/>
</dbReference>
<name>A0ABM0Z8Y5_CAMSA</name>
<evidence type="ECO:0000313" key="4">
    <source>
        <dbReference type="Proteomes" id="UP000694864"/>
    </source>
</evidence>
<dbReference type="PANTHER" id="PTHR37200:SF1">
    <property type="entry name" value="RNA-BINDING (RRM_RBD_RNP MOTIFS) FAMILY PROTEIN"/>
    <property type="match status" value="1"/>
</dbReference>
<dbReference type="InterPro" id="IPR000504">
    <property type="entry name" value="RRM_dom"/>
</dbReference>
<keyword evidence="4" id="KW-1185">Reference proteome</keyword>
<protein>
    <submittedName>
        <fullName evidence="5">ESF1 homolog</fullName>
    </submittedName>
</protein>
<dbReference type="RefSeq" id="XP_010512098.1">
    <property type="nucleotide sequence ID" value="XM_010513796.2"/>
</dbReference>
<dbReference type="InterPro" id="IPR035979">
    <property type="entry name" value="RBD_domain_sf"/>
</dbReference>
<evidence type="ECO:0000256" key="1">
    <source>
        <dbReference type="PROSITE-ProRule" id="PRU00176"/>
    </source>
</evidence>
<feature type="compositionally biased region" description="Low complexity" evidence="2">
    <location>
        <begin position="459"/>
        <end position="468"/>
    </location>
</feature>
<feature type="compositionally biased region" description="Acidic residues" evidence="2">
    <location>
        <begin position="443"/>
        <end position="458"/>
    </location>
</feature>
<feature type="region of interest" description="Disordered" evidence="2">
    <location>
        <begin position="424"/>
        <end position="470"/>
    </location>
</feature>
<gene>
    <name evidence="5" type="primary">LOC104788111</name>
</gene>
<feature type="domain" description="RRM" evidence="3">
    <location>
        <begin position="215"/>
        <end position="293"/>
    </location>
</feature>
<reference evidence="4" key="1">
    <citation type="journal article" date="2014" name="Nat. Commun.">
        <title>The emerging biofuel crop Camelina sativa retains a highly undifferentiated hexaploid genome structure.</title>
        <authorList>
            <person name="Kagale S."/>
            <person name="Koh C."/>
            <person name="Nixon J."/>
            <person name="Bollina V."/>
            <person name="Clarke W.E."/>
            <person name="Tuteja R."/>
            <person name="Spillane C."/>
            <person name="Robinson S.J."/>
            <person name="Links M.G."/>
            <person name="Clarke C."/>
            <person name="Higgins E.E."/>
            <person name="Huebert T."/>
            <person name="Sharpe A.G."/>
            <person name="Parkin I.A."/>
        </authorList>
    </citation>
    <scope>NUCLEOTIDE SEQUENCE [LARGE SCALE GENOMIC DNA]</scope>
    <source>
        <strain evidence="4">cv. DH55</strain>
    </source>
</reference>
<reference evidence="5" key="2">
    <citation type="submission" date="2025-08" db="UniProtKB">
        <authorList>
            <consortium name="RefSeq"/>
        </authorList>
    </citation>
    <scope>IDENTIFICATION</scope>
    <source>
        <tissue evidence="5">Leaf</tissue>
    </source>
</reference>
<evidence type="ECO:0000256" key="2">
    <source>
        <dbReference type="SAM" id="MobiDB-lite"/>
    </source>
</evidence>
<feature type="compositionally biased region" description="Basic and acidic residues" evidence="2">
    <location>
        <begin position="497"/>
        <end position="510"/>
    </location>
</feature>
<dbReference type="InterPro" id="IPR012677">
    <property type="entry name" value="Nucleotide-bd_a/b_plait_sf"/>
</dbReference>
<organism evidence="4 5">
    <name type="scientific">Camelina sativa</name>
    <name type="common">False flax</name>
    <name type="synonym">Myagrum sativum</name>
    <dbReference type="NCBI Taxonomy" id="90675"/>
    <lineage>
        <taxon>Eukaryota</taxon>
        <taxon>Viridiplantae</taxon>
        <taxon>Streptophyta</taxon>
        <taxon>Embryophyta</taxon>
        <taxon>Tracheophyta</taxon>
        <taxon>Spermatophyta</taxon>
        <taxon>Magnoliopsida</taxon>
        <taxon>eudicotyledons</taxon>
        <taxon>Gunneridae</taxon>
        <taxon>Pentapetalae</taxon>
        <taxon>rosids</taxon>
        <taxon>malvids</taxon>
        <taxon>Brassicales</taxon>
        <taxon>Brassicaceae</taxon>
        <taxon>Camelineae</taxon>
        <taxon>Camelina</taxon>
    </lineage>
</organism>
<dbReference type="Proteomes" id="UP000694864">
    <property type="component" value="Chromosome 5"/>
</dbReference>
<feature type="region of interest" description="Disordered" evidence="2">
    <location>
        <begin position="106"/>
        <end position="136"/>
    </location>
</feature>
<accession>A0ABM0Z8Y5</accession>
<dbReference type="Gene3D" id="3.30.70.330">
    <property type="match status" value="1"/>
</dbReference>
<feature type="compositionally biased region" description="Acidic residues" evidence="2">
    <location>
        <begin position="109"/>
        <end position="136"/>
    </location>
</feature>
<feature type="region of interest" description="Disordered" evidence="2">
    <location>
        <begin position="491"/>
        <end position="523"/>
    </location>
</feature>
<keyword evidence="1" id="KW-0694">RNA-binding</keyword>
<dbReference type="PANTHER" id="PTHR37200">
    <property type="entry name" value="RNA-BINDING (RRM/RBD/RNP MOTIFS) FAMILY PROTEIN"/>
    <property type="match status" value="1"/>
</dbReference>